<protein>
    <submittedName>
        <fullName evidence="1">Uncharacterized protein</fullName>
    </submittedName>
</protein>
<evidence type="ECO:0000313" key="2">
    <source>
        <dbReference type="Proteomes" id="UP000290289"/>
    </source>
</evidence>
<reference evidence="1 2" key="1">
    <citation type="submission" date="2018-10" db="EMBL/GenBank/DDBJ databases">
        <title>A high-quality apple genome assembly.</title>
        <authorList>
            <person name="Hu J."/>
        </authorList>
    </citation>
    <scope>NUCLEOTIDE SEQUENCE [LARGE SCALE GENOMIC DNA]</scope>
    <source>
        <strain evidence="2">cv. HFTH1</strain>
        <tissue evidence="1">Young leaf</tissue>
    </source>
</reference>
<sequence>MGDPLGSSCVSSQKQNREGVVGALSGQYRATVESSPECGGDPGWNMLLPSLEPETYRSWAKALAIAPSATSKIKKFRKKIKI</sequence>
<gene>
    <name evidence="1" type="ORF">DVH24_030028</name>
</gene>
<dbReference type="Proteomes" id="UP000290289">
    <property type="component" value="Chromosome 15"/>
</dbReference>
<accession>A0A498I0A6</accession>
<dbReference type="AlphaFoldDB" id="A0A498I0A6"/>
<proteinExistence type="predicted"/>
<keyword evidence="2" id="KW-1185">Reference proteome</keyword>
<comment type="caution">
    <text evidence="1">The sequence shown here is derived from an EMBL/GenBank/DDBJ whole genome shotgun (WGS) entry which is preliminary data.</text>
</comment>
<name>A0A498I0A6_MALDO</name>
<dbReference type="EMBL" id="RDQH01000341">
    <property type="protein sequence ID" value="RXH75307.1"/>
    <property type="molecule type" value="Genomic_DNA"/>
</dbReference>
<evidence type="ECO:0000313" key="1">
    <source>
        <dbReference type="EMBL" id="RXH75307.1"/>
    </source>
</evidence>
<organism evidence="1 2">
    <name type="scientific">Malus domestica</name>
    <name type="common">Apple</name>
    <name type="synonym">Pyrus malus</name>
    <dbReference type="NCBI Taxonomy" id="3750"/>
    <lineage>
        <taxon>Eukaryota</taxon>
        <taxon>Viridiplantae</taxon>
        <taxon>Streptophyta</taxon>
        <taxon>Embryophyta</taxon>
        <taxon>Tracheophyta</taxon>
        <taxon>Spermatophyta</taxon>
        <taxon>Magnoliopsida</taxon>
        <taxon>eudicotyledons</taxon>
        <taxon>Gunneridae</taxon>
        <taxon>Pentapetalae</taxon>
        <taxon>rosids</taxon>
        <taxon>fabids</taxon>
        <taxon>Rosales</taxon>
        <taxon>Rosaceae</taxon>
        <taxon>Amygdaloideae</taxon>
        <taxon>Maleae</taxon>
        <taxon>Malus</taxon>
    </lineage>
</organism>